<dbReference type="KEGG" id="ntp:CRH09_23250"/>
<protein>
    <recommendedName>
        <fullName evidence="3">MarR family transcriptional regulator</fullName>
    </recommendedName>
</protein>
<gene>
    <name evidence="1" type="ORF">CRH09_23250</name>
</gene>
<organism evidence="1 2">
    <name type="scientific">Nocardia terpenica</name>
    <dbReference type="NCBI Taxonomy" id="455432"/>
    <lineage>
        <taxon>Bacteria</taxon>
        <taxon>Bacillati</taxon>
        <taxon>Actinomycetota</taxon>
        <taxon>Actinomycetes</taxon>
        <taxon>Mycobacteriales</taxon>
        <taxon>Nocardiaceae</taxon>
        <taxon>Nocardia</taxon>
    </lineage>
</organism>
<dbReference type="EMBL" id="CP023778">
    <property type="protein sequence ID" value="ATL68666.1"/>
    <property type="molecule type" value="Genomic_DNA"/>
</dbReference>
<evidence type="ECO:0000313" key="1">
    <source>
        <dbReference type="EMBL" id="ATL68666.1"/>
    </source>
</evidence>
<evidence type="ECO:0008006" key="3">
    <source>
        <dbReference type="Google" id="ProtNLM"/>
    </source>
</evidence>
<evidence type="ECO:0000313" key="2">
    <source>
        <dbReference type="Proteomes" id="UP000221961"/>
    </source>
</evidence>
<proteinExistence type="predicted"/>
<accession>A0A291RM52</accession>
<sequence>MEDLIRIARFGLPDRAIDRTISGMNHQDGRLSVAQARILRALSYGGMLTEHQIKISASLTTWKTRQAVSDLTTRNLIVTGARQNRYEITRLGRNTLAAYASDYGGSGVRHVGR</sequence>
<reference evidence="1 2" key="1">
    <citation type="submission" date="2017-10" db="EMBL/GenBank/DDBJ databases">
        <title>Comparative genomics between pathogenic Norcardia.</title>
        <authorList>
            <person name="Zeng L."/>
        </authorList>
    </citation>
    <scope>NUCLEOTIDE SEQUENCE [LARGE SCALE GENOMIC DNA]</scope>
    <source>
        <strain evidence="1 2">NC_YFY_NT001</strain>
    </source>
</reference>
<dbReference type="Proteomes" id="UP000221961">
    <property type="component" value="Chromosome"/>
</dbReference>
<dbReference type="AlphaFoldDB" id="A0A291RM52"/>
<name>A0A291RM52_9NOCA</name>